<dbReference type="EMBL" id="CAJOBJ010224535">
    <property type="protein sequence ID" value="CAF5040671.1"/>
    <property type="molecule type" value="Genomic_DNA"/>
</dbReference>
<proteinExistence type="inferred from homology"/>
<dbReference type="PANTHER" id="PTHR11199">
    <property type="entry name" value="STROMAL ANTIGEN"/>
    <property type="match status" value="1"/>
</dbReference>
<evidence type="ECO:0000256" key="1">
    <source>
        <dbReference type="ARBA" id="ARBA00005486"/>
    </source>
</evidence>
<dbReference type="InterPro" id="IPR039662">
    <property type="entry name" value="Cohesin_Scc3/SA"/>
</dbReference>
<dbReference type="GO" id="GO:0005634">
    <property type="term" value="C:nucleus"/>
    <property type="evidence" value="ECO:0007669"/>
    <property type="project" value="TreeGrafter"/>
</dbReference>
<reference evidence="2" key="1">
    <citation type="submission" date="2021-02" db="EMBL/GenBank/DDBJ databases">
        <authorList>
            <person name="Nowell W R."/>
        </authorList>
    </citation>
    <scope>NUCLEOTIDE SEQUENCE</scope>
</reference>
<dbReference type="GO" id="GO:0003682">
    <property type="term" value="F:chromatin binding"/>
    <property type="evidence" value="ECO:0007669"/>
    <property type="project" value="TreeGrafter"/>
</dbReference>
<dbReference type="PANTHER" id="PTHR11199:SF0">
    <property type="entry name" value="LD34181P-RELATED"/>
    <property type="match status" value="1"/>
</dbReference>
<feature type="non-terminal residue" evidence="2">
    <location>
        <position position="56"/>
    </location>
</feature>
<sequence>RLRCLLALIPLFQTTDFVGKLELFTNRFKDRIVQMTVDCEYEVAVQAVKLLTAILK</sequence>
<protein>
    <submittedName>
        <fullName evidence="2">Uncharacterized protein</fullName>
    </submittedName>
</protein>
<dbReference type="GO" id="GO:0000785">
    <property type="term" value="C:chromatin"/>
    <property type="evidence" value="ECO:0007669"/>
    <property type="project" value="TreeGrafter"/>
</dbReference>
<dbReference type="AlphaFoldDB" id="A0A8S3DQX3"/>
<organism evidence="2 3">
    <name type="scientific">Rotaria magnacalcarata</name>
    <dbReference type="NCBI Taxonomy" id="392030"/>
    <lineage>
        <taxon>Eukaryota</taxon>
        <taxon>Metazoa</taxon>
        <taxon>Spiralia</taxon>
        <taxon>Gnathifera</taxon>
        <taxon>Rotifera</taxon>
        <taxon>Eurotatoria</taxon>
        <taxon>Bdelloidea</taxon>
        <taxon>Philodinida</taxon>
        <taxon>Philodinidae</taxon>
        <taxon>Rotaria</taxon>
    </lineage>
</organism>
<evidence type="ECO:0000313" key="2">
    <source>
        <dbReference type="EMBL" id="CAF5040671.1"/>
    </source>
</evidence>
<accession>A0A8S3DQX3</accession>
<name>A0A8S3DQX3_9BILA</name>
<dbReference type="Proteomes" id="UP000681720">
    <property type="component" value="Unassembled WGS sequence"/>
</dbReference>
<dbReference type="GO" id="GO:0008278">
    <property type="term" value="C:cohesin complex"/>
    <property type="evidence" value="ECO:0007669"/>
    <property type="project" value="TreeGrafter"/>
</dbReference>
<evidence type="ECO:0000313" key="3">
    <source>
        <dbReference type="Proteomes" id="UP000681720"/>
    </source>
</evidence>
<dbReference type="GO" id="GO:0007062">
    <property type="term" value="P:sister chromatid cohesion"/>
    <property type="evidence" value="ECO:0007669"/>
    <property type="project" value="TreeGrafter"/>
</dbReference>
<comment type="similarity">
    <text evidence="1">Belongs to the SCC3 family.</text>
</comment>
<gene>
    <name evidence="2" type="ORF">GIL414_LOCUS59412</name>
</gene>
<feature type="non-terminal residue" evidence="2">
    <location>
        <position position="1"/>
    </location>
</feature>
<comment type="caution">
    <text evidence="2">The sequence shown here is derived from an EMBL/GenBank/DDBJ whole genome shotgun (WGS) entry which is preliminary data.</text>
</comment>